<dbReference type="InterPro" id="IPR037069">
    <property type="entry name" value="AcylCoA_DH/ox_N_sf"/>
</dbReference>
<dbReference type="Pfam" id="PF02770">
    <property type="entry name" value="Acyl-CoA_dh_M"/>
    <property type="match status" value="1"/>
</dbReference>
<dbReference type="PANTHER" id="PTHR43884:SF12">
    <property type="entry name" value="ISOVALERYL-COA DEHYDROGENASE, MITOCHONDRIAL-RELATED"/>
    <property type="match status" value="1"/>
</dbReference>
<dbReference type="InterPro" id="IPR009100">
    <property type="entry name" value="AcylCoA_DH/oxidase_NM_dom_sf"/>
</dbReference>
<comment type="caution">
    <text evidence="9">The sequence shown here is derived from an EMBL/GenBank/DDBJ whole genome shotgun (WGS) entry which is preliminary data.</text>
</comment>
<gene>
    <name evidence="9" type="ORF">A5742_14580</name>
</gene>
<dbReference type="Gene3D" id="1.20.140.10">
    <property type="entry name" value="Butyryl-CoA Dehydrogenase, subunit A, domain 3"/>
    <property type="match status" value="1"/>
</dbReference>
<keyword evidence="4 5" id="KW-0274">FAD</keyword>
<dbReference type="Gene3D" id="1.10.540.10">
    <property type="entry name" value="Acyl-CoA dehydrogenase/oxidase, N-terminal domain"/>
    <property type="match status" value="1"/>
</dbReference>
<dbReference type="AlphaFoldDB" id="A0ABD6QE13"/>
<feature type="domain" description="Acyl-CoA oxidase/dehydrogenase middle" evidence="7">
    <location>
        <begin position="123"/>
        <end position="218"/>
    </location>
</feature>
<evidence type="ECO:0000256" key="1">
    <source>
        <dbReference type="ARBA" id="ARBA00001974"/>
    </source>
</evidence>
<dbReference type="Pfam" id="PF02771">
    <property type="entry name" value="Acyl-CoA_dh_N"/>
    <property type="match status" value="1"/>
</dbReference>
<evidence type="ECO:0000256" key="5">
    <source>
        <dbReference type="RuleBase" id="RU362125"/>
    </source>
</evidence>
<keyword evidence="5" id="KW-0560">Oxidoreductase</keyword>
<dbReference type="CDD" id="cd00567">
    <property type="entry name" value="ACAD"/>
    <property type="match status" value="1"/>
</dbReference>
<dbReference type="PROSITE" id="PS00073">
    <property type="entry name" value="ACYL_COA_DH_2"/>
    <property type="match status" value="1"/>
</dbReference>
<feature type="domain" description="Acyl-CoA dehydrogenase/oxidase C-terminal" evidence="6">
    <location>
        <begin position="233"/>
        <end position="376"/>
    </location>
</feature>
<evidence type="ECO:0000259" key="6">
    <source>
        <dbReference type="Pfam" id="PF00441"/>
    </source>
</evidence>
<organism evidence="9 10">
    <name type="scientific">Mycolicibacterium fortuitum</name>
    <name type="common">Mycobacterium fortuitum</name>
    <dbReference type="NCBI Taxonomy" id="1766"/>
    <lineage>
        <taxon>Bacteria</taxon>
        <taxon>Bacillati</taxon>
        <taxon>Actinomycetota</taxon>
        <taxon>Actinomycetes</taxon>
        <taxon>Mycobacteriales</taxon>
        <taxon>Mycobacteriaceae</taxon>
        <taxon>Mycolicibacterium</taxon>
    </lineage>
</organism>
<dbReference type="PANTHER" id="PTHR43884">
    <property type="entry name" value="ACYL-COA DEHYDROGENASE"/>
    <property type="match status" value="1"/>
</dbReference>
<dbReference type="Proteomes" id="UP000187001">
    <property type="component" value="Unassembled WGS sequence"/>
</dbReference>
<accession>A0ABD6QE13</accession>
<sequence length="389" mass="41741">MSFTLDAEGLKLQEKALAVGRELQEDGARWDAANLAPYREVCDRMREAGLLGLTMPEEYGGQGGKALDYVIAVSSILRASQTWIGPEPLFCTSGPGVSMVLLGNEAVRKKYLPQLVRGDMGAAIALTEPDHGSDLTYLESTAVLDGDAYIVNGSKAFITGSGVNELYATFVRVDGIPGPKGIAALVIEADSPGVSSTDGPEFVGDRGIPHGDVHFDNVRVPAENLIVGAGQFGWLMSAFNMERLHNSALCLGLAEAAYDEAVAFCKSRHSFGRPIIEFQSVYHSLADMWVKLEAQRMLAYRAGATARDGRFPDAHDVTVAKLHGSKMMVDVTMASLELHGGYGVTLDYPIQRIHRDAISSVVAGGAPAVLRNSVASMIFPDHKFPQTRS</sequence>
<comment type="similarity">
    <text evidence="2 5">Belongs to the acyl-CoA dehydrogenase family.</text>
</comment>
<dbReference type="InterPro" id="IPR036250">
    <property type="entry name" value="AcylCo_DH-like_C"/>
</dbReference>
<dbReference type="EMBL" id="MBER01000181">
    <property type="protein sequence ID" value="OMC33119.1"/>
    <property type="molecule type" value="Genomic_DNA"/>
</dbReference>
<evidence type="ECO:0000259" key="8">
    <source>
        <dbReference type="Pfam" id="PF02771"/>
    </source>
</evidence>
<dbReference type="Pfam" id="PF00441">
    <property type="entry name" value="Acyl-CoA_dh_1"/>
    <property type="match status" value="1"/>
</dbReference>
<dbReference type="SUPFAM" id="SSF47203">
    <property type="entry name" value="Acyl-CoA dehydrogenase C-terminal domain-like"/>
    <property type="match status" value="1"/>
</dbReference>
<evidence type="ECO:0000259" key="7">
    <source>
        <dbReference type="Pfam" id="PF02770"/>
    </source>
</evidence>
<evidence type="ECO:0000256" key="3">
    <source>
        <dbReference type="ARBA" id="ARBA00022630"/>
    </source>
</evidence>
<dbReference type="Gene3D" id="2.40.110.10">
    <property type="entry name" value="Butyryl-CoA Dehydrogenase, subunit A, domain 2"/>
    <property type="match status" value="1"/>
</dbReference>
<dbReference type="GO" id="GO:0016627">
    <property type="term" value="F:oxidoreductase activity, acting on the CH-CH group of donors"/>
    <property type="evidence" value="ECO:0007669"/>
    <property type="project" value="UniProtKB-ARBA"/>
</dbReference>
<feature type="domain" description="Acyl-CoA dehydrogenase/oxidase N-terminal" evidence="8">
    <location>
        <begin position="21"/>
        <end position="119"/>
    </location>
</feature>
<comment type="cofactor">
    <cofactor evidence="1 5">
        <name>FAD</name>
        <dbReference type="ChEBI" id="CHEBI:57692"/>
    </cofactor>
</comment>
<keyword evidence="3 5" id="KW-0285">Flavoprotein</keyword>
<evidence type="ECO:0000256" key="2">
    <source>
        <dbReference type="ARBA" id="ARBA00009347"/>
    </source>
</evidence>
<dbReference type="SUPFAM" id="SSF56645">
    <property type="entry name" value="Acyl-CoA dehydrogenase NM domain-like"/>
    <property type="match status" value="1"/>
</dbReference>
<protein>
    <submittedName>
        <fullName evidence="9">Isovaleryl-CoA dehydrogenase</fullName>
    </submittedName>
</protein>
<proteinExistence type="inferred from homology"/>
<dbReference type="InterPro" id="IPR006091">
    <property type="entry name" value="Acyl-CoA_Oxase/DH_mid-dom"/>
</dbReference>
<dbReference type="InterPro" id="IPR009075">
    <property type="entry name" value="AcylCo_DH/oxidase_C"/>
</dbReference>
<evidence type="ECO:0000313" key="9">
    <source>
        <dbReference type="EMBL" id="OMC33119.1"/>
    </source>
</evidence>
<dbReference type="RefSeq" id="WP_076208102.1">
    <property type="nucleotide sequence ID" value="NZ_MBER01000181.1"/>
</dbReference>
<dbReference type="InterPro" id="IPR013786">
    <property type="entry name" value="AcylCoA_DH/ox_N"/>
</dbReference>
<evidence type="ECO:0000256" key="4">
    <source>
        <dbReference type="ARBA" id="ARBA00022827"/>
    </source>
</evidence>
<reference evidence="9 10" key="1">
    <citation type="submission" date="2016-07" db="EMBL/GenBank/DDBJ databases">
        <authorList>
            <person name="Sutton G."/>
            <person name="Brinkac L."/>
            <person name="Sanka R."/>
            <person name="Adams M."/>
            <person name="Lau E."/>
            <person name="Kumar A."/>
            <person name="Macaden R."/>
        </authorList>
    </citation>
    <scope>NUCLEOTIDE SEQUENCE [LARGE SCALE GENOMIC DNA]</scope>
    <source>
        <strain evidence="9 10">GA-0871</strain>
    </source>
</reference>
<dbReference type="InterPro" id="IPR046373">
    <property type="entry name" value="Acyl-CoA_Oxase/DH_mid-dom_sf"/>
</dbReference>
<name>A0ABD6QE13_MYCFO</name>
<evidence type="ECO:0000313" key="10">
    <source>
        <dbReference type="Proteomes" id="UP000187001"/>
    </source>
</evidence>
<dbReference type="InterPro" id="IPR006089">
    <property type="entry name" value="Acyl-CoA_DH_CS"/>
</dbReference>